<dbReference type="CDD" id="cd09873">
    <property type="entry name" value="PIN_Pae0151-like"/>
    <property type="match status" value="1"/>
</dbReference>
<dbReference type="InterPro" id="IPR044153">
    <property type="entry name" value="PIN_Pae0151-like"/>
</dbReference>
<keyword evidence="1 6" id="KW-1277">Toxin-antitoxin system</keyword>
<comment type="cofactor">
    <cofactor evidence="6">
        <name>Mg(2+)</name>
        <dbReference type="ChEBI" id="CHEBI:18420"/>
    </cofactor>
</comment>
<dbReference type="EMBL" id="VTOW01000009">
    <property type="protein sequence ID" value="NKE73629.1"/>
    <property type="molecule type" value="Genomic_DNA"/>
</dbReference>
<evidence type="ECO:0000256" key="5">
    <source>
        <dbReference type="ARBA" id="ARBA00022842"/>
    </source>
</evidence>
<dbReference type="GO" id="GO:0016787">
    <property type="term" value="F:hydrolase activity"/>
    <property type="evidence" value="ECO:0007669"/>
    <property type="project" value="UniProtKB-KW"/>
</dbReference>
<organism evidence="8 9">
    <name type="scientific">Candidatus Manganitrophus noduliformans</name>
    <dbReference type="NCBI Taxonomy" id="2606439"/>
    <lineage>
        <taxon>Bacteria</taxon>
        <taxon>Pseudomonadati</taxon>
        <taxon>Nitrospirota</taxon>
        <taxon>Nitrospiria</taxon>
        <taxon>Candidatus Troglogloeales</taxon>
        <taxon>Candidatus Manganitrophaceae</taxon>
        <taxon>Candidatus Manganitrophus</taxon>
    </lineage>
</organism>
<keyword evidence="2 6" id="KW-0540">Nuclease</keyword>
<dbReference type="Proteomes" id="UP000534783">
    <property type="component" value="Unassembled WGS sequence"/>
</dbReference>
<feature type="domain" description="PIN" evidence="7">
    <location>
        <begin position="4"/>
        <end position="127"/>
    </location>
</feature>
<reference evidence="8 9" key="1">
    <citation type="journal article" date="2020" name="Nature">
        <title>Bacterial chemolithoautotrophy via manganese oxidation.</title>
        <authorList>
            <person name="Yu H."/>
            <person name="Leadbetter J.R."/>
        </authorList>
    </citation>
    <scope>NUCLEOTIDE SEQUENCE [LARGE SCALE GENOMIC DNA]</scope>
    <source>
        <strain evidence="8 9">Mn-1</strain>
    </source>
</reference>
<gene>
    <name evidence="6" type="primary">vapC</name>
    <name evidence="8" type="ORF">MNODULE_23000</name>
</gene>
<dbReference type="PANTHER" id="PTHR35901">
    <property type="entry name" value="RIBONUCLEASE VAPC3"/>
    <property type="match status" value="1"/>
</dbReference>
<keyword evidence="9" id="KW-1185">Reference proteome</keyword>
<feature type="binding site" evidence="6">
    <location>
        <position position="7"/>
    </location>
    <ligand>
        <name>Mg(2+)</name>
        <dbReference type="ChEBI" id="CHEBI:18420"/>
    </ligand>
</feature>
<dbReference type="GO" id="GO:0000287">
    <property type="term" value="F:magnesium ion binding"/>
    <property type="evidence" value="ECO:0007669"/>
    <property type="project" value="UniProtKB-UniRule"/>
</dbReference>
<dbReference type="InterPro" id="IPR002716">
    <property type="entry name" value="PIN_dom"/>
</dbReference>
<keyword evidence="3 6" id="KW-0479">Metal-binding</keyword>
<comment type="function">
    <text evidence="6">Toxic component of a toxin-antitoxin (TA) system. An RNase.</text>
</comment>
<comment type="similarity">
    <text evidence="6">Belongs to the PINc/VapC protein family.</text>
</comment>
<name>A0A7X6IDU3_9BACT</name>
<sequence>MNAVCVDASFALKLVIPEPESEDVAAMWEEWQTTGRNVVSPWLFAFEVLAVLRRKVFRKELSSTEGRRAWEILSDLAIELRHHDALWIKAWELASKYDRPTTYDTAYLALAHLVKCELWTADRRLVNAVGRKDTRIRLIESR</sequence>
<dbReference type="SUPFAM" id="SSF88723">
    <property type="entry name" value="PIN domain-like"/>
    <property type="match status" value="1"/>
</dbReference>
<keyword evidence="6" id="KW-0800">Toxin</keyword>
<dbReference type="InterPro" id="IPR029060">
    <property type="entry name" value="PIN-like_dom_sf"/>
</dbReference>
<dbReference type="Pfam" id="PF01850">
    <property type="entry name" value="PIN"/>
    <property type="match status" value="1"/>
</dbReference>
<protein>
    <recommendedName>
        <fullName evidence="6">Ribonuclease VapC</fullName>
        <shortName evidence="6">RNase VapC</shortName>
        <ecNumber evidence="6">3.1.-.-</ecNumber>
    </recommendedName>
    <alternativeName>
        <fullName evidence="6">Toxin VapC</fullName>
    </alternativeName>
</protein>
<evidence type="ECO:0000256" key="1">
    <source>
        <dbReference type="ARBA" id="ARBA00022649"/>
    </source>
</evidence>
<evidence type="ECO:0000313" key="8">
    <source>
        <dbReference type="EMBL" id="NKE73629.1"/>
    </source>
</evidence>
<evidence type="ECO:0000313" key="9">
    <source>
        <dbReference type="Proteomes" id="UP000534783"/>
    </source>
</evidence>
<dbReference type="EC" id="3.1.-.-" evidence="6"/>
<evidence type="ECO:0000256" key="2">
    <source>
        <dbReference type="ARBA" id="ARBA00022722"/>
    </source>
</evidence>
<dbReference type="GO" id="GO:0004540">
    <property type="term" value="F:RNA nuclease activity"/>
    <property type="evidence" value="ECO:0007669"/>
    <property type="project" value="InterPro"/>
</dbReference>
<accession>A0A7X6IDU3</accession>
<dbReference type="InterPro" id="IPR051619">
    <property type="entry name" value="TypeII_TA_RNase_PINc/VapC"/>
</dbReference>
<evidence type="ECO:0000259" key="7">
    <source>
        <dbReference type="Pfam" id="PF01850"/>
    </source>
</evidence>
<comment type="caution">
    <text evidence="8">The sequence shown here is derived from an EMBL/GenBank/DDBJ whole genome shotgun (WGS) entry which is preliminary data.</text>
</comment>
<dbReference type="AlphaFoldDB" id="A0A7X6IDU3"/>
<evidence type="ECO:0000256" key="6">
    <source>
        <dbReference type="HAMAP-Rule" id="MF_00265"/>
    </source>
</evidence>
<dbReference type="HAMAP" id="MF_00265">
    <property type="entry name" value="VapC_Nob1"/>
    <property type="match status" value="1"/>
</dbReference>
<dbReference type="Gene3D" id="3.40.50.1010">
    <property type="entry name" value="5'-nuclease"/>
    <property type="match status" value="1"/>
</dbReference>
<evidence type="ECO:0000256" key="3">
    <source>
        <dbReference type="ARBA" id="ARBA00022723"/>
    </source>
</evidence>
<keyword evidence="5 6" id="KW-0460">Magnesium</keyword>
<dbReference type="GO" id="GO:0090729">
    <property type="term" value="F:toxin activity"/>
    <property type="evidence" value="ECO:0007669"/>
    <property type="project" value="UniProtKB-KW"/>
</dbReference>
<evidence type="ECO:0000256" key="4">
    <source>
        <dbReference type="ARBA" id="ARBA00022801"/>
    </source>
</evidence>
<dbReference type="RefSeq" id="WP_168063592.1">
    <property type="nucleotide sequence ID" value="NZ_VTOW01000009.1"/>
</dbReference>
<keyword evidence="4 6" id="KW-0378">Hydrolase</keyword>
<dbReference type="PANTHER" id="PTHR35901:SF1">
    <property type="entry name" value="EXONUCLEASE VAPC9"/>
    <property type="match status" value="1"/>
</dbReference>
<feature type="binding site" evidence="6">
    <location>
        <position position="104"/>
    </location>
    <ligand>
        <name>Mg(2+)</name>
        <dbReference type="ChEBI" id="CHEBI:18420"/>
    </ligand>
</feature>
<proteinExistence type="inferred from homology"/>
<dbReference type="InterPro" id="IPR022907">
    <property type="entry name" value="VapC_family"/>
</dbReference>